<dbReference type="Pfam" id="PF03732">
    <property type="entry name" value="Retrotrans_gag"/>
    <property type="match status" value="1"/>
</dbReference>
<accession>A0A2N9HNG1</accession>
<evidence type="ECO:0000256" key="1">
    <source>
        <dbReference type="SAM" id="Coils"/>
    </source>
</evidence>
<keyword evidence="1" id="KW-0175">Coiled coil</keyword>
<dbReference type="SUPFAM" id="SSF50630">
    <property type="entry name" value="Acid proteases"/>
    <property type="match status" value="1"/>
</dbReference>
<gene>
    <name evidence="4" type="ORF">FSB_LOCUS41122</name>
</gene>
<dbReference type="PANTHER" id="PTHR33067">
    <property type="entry name" value="RNA-DIRECTED DNA POLYMERASE-RELATED"/>
    <property type="match status" value="1"/>
</dbReference>
<dbReference type="EMBL" id="OIVN01003735">
    <property type="protein sequence ID" value="SPD13240.1"/>
    <property type="molecule type" value="Genomic_DNA"/>
</dbReference>
<sequence>MAEERVIPPEAPRMTMYQLLHPTQSSIPSCIMFPPNAPHVEIKQGLMAILPDFRGLENENPYVHVRAFEEVIGSFYAQNVIETAKLRFFPFSLKDKAKGWLYTLKPRSIGSWGEMTQEFYKKFFPPHKVQQVKRKISNFAQENDETLFMAWERFKDTYNFCPTHGYDTWRKEPEDAMDYLDEIAENSNTWNGPSPLDSTDRNRSSTTTSGGSVFRLREEDNMNVKISLLTKEIEALKLKGSKGVNAIYREDSYGGMPDLPRDRSYHKCLNFDTSHTTSSSSRLPLEDVLYTFIQKQGEQNQKFDTMFTRIDEEMRETNSQLARLTEALSRTERGKLPSQTQPNPNNQSVKIVSKDNHEECKTVTILRSGKAIGEEDESGTPKVKEAEPCLIPTPFPQALRLPKNLDMPAYAKVIKDLCTVKRKHHLKKTAFLTEQVSAIIQHKVPPKYKDPGCPTISCTIGEYLVERALLDLGASINLLPFTVYQQMGLGDLKPTSMTLQLADRSVRTPKGMVEDVLIKIENFYYPVDFIILDIEPTLHPDNGIPIILGRPFLAIANALINCRNGRMKITFGSMTAELNIFNVNPQQLVDEECEYVNFIEATPQEEFNKNCFSNSFETLPVNSIVSNELKPAAKIFDSSLLDSLQILEEEQVVVAKKPPRSKKKSLHVYLDAPKLKLKQPPGDLPCASIESHATSTVEVHSKMSVDQEIEKEGEKIKTFERHKTKRKELQDTRFSKKLLNSSKGVALHVARMKSVRGSNYSFGGSRSGG</sequence>
<feature type="coiled-coil region" evidence="1">
    <location>
        <begin position="307"/>
        <end position="334"/>
    </location>
</feature>
<organism evidence="4">
    <name type="scientific">Fagus sylvatica</name>
    <name type="common">Beechnut</name>
    <dbReference type="NCBI Taxonomy" id="28930"/>
    <lineage>
        <taxon>Eukaryota</taxon>
        <taxon>Viridiplantae</taxon>
        <taxon>Streptophyta</taxon>
        <taxon>Embryophyta</taxon>
        <taxon>Tracheophyta</taxon>
        <taxon>Spermatophyta</taxon>
        <taxon>Magnoliopsida</taxon>
        <taxon>eudicotyledons</taxon>
        <taxon>Gunneridae</taxon>
        <taxon>Pentapetalae</taxon>
        <taxon>rosids</taxon>
        <taxon>fabids</taxon>
        <taxon>Fagales</taxon>
        <taxon>Fagaceae</taxon>
        <taxon>Fagus</taxon>
    </lineage>
</organism>
<dbReference type="Gene3D" id="2.40.70.10">
    <property type="entry name" value="Acid Proteases"/>
    <property type="match status" value="1"/>
</dbReference>
<protein>
    <recommendedName>
        <fullName evidence="3">Retrotransposon gag domain-containing protein</fullName>
    </recommendedName>
</protein>
<dbReference type="InterPro" id="IPR021109">
    <property type="entry name" value="Peptidase_aspartic_dom_sf"/>
</dbReference>
<dbReference type="CDD" id="cd00303">
    <property type="entry name" value="retropepsin_like"/>
    <property type="match status" value="1"/>
</dbReference>
<dbReference type="AlphaFoldDB" id="A0A2N9HNG1"/>
<name>A0A2N9HNG1_FAGSY</name>
<feature type="region of interest" description="Disordered" evidence="2">
    <location>
        <begin position="186"/>
        <end position="212"/>
    </location>
</feature>
<proteinExistence type="predicted"/>
<evidence type="ECO:0000256" key="2">
    <source>
        <dbReference type="SAM" id="MobiDB-lite"/>
    </source>
</evidence>
<feature type="domain" description="Retrotransposon gag" evidence="3">
    <location>
        <begin position="87"/>
        <end position="168"/>
    </location>
</feature>
<dbReference type="InterPro" id="IPR005162">
    <property type="entry name" value="Retrotrans_gag_dom"/>
</dbReference>
<evidence type="ECO:0000259" key="3">
    <source>
        <dbReference type="Pfam" id="PF03732"/>
    </source>
</evidence>
<evidence type="ECO:0000313" key="4">
    <source>
        <dbReference type="EMBL" id="SPD13240.1"/>
    </source>
</evidence>
<dbReference type="PANTHER" id="PTHR33067:SF32">
    <property type="entry name" value="ASPARTIC PEPTIDASE DDI1-TYPE DOMAIN-CONTAINING PROTEIN"/>
    <property type="match status" value="1"/>
</dbReference>
<reference evidence="4" key="1">
    <citation type="submission" date="2018-02" db="EMBL/GenBank/DDBJ databases">
        <authorList>
            <person name="Cohen D.B."/>
            <person name="Kent A.D."/>
        </authorList>
    </citation>
    <scope>NUCLEOTIDE SEQUENCE</scope>
</reference>